<dbReference type="InterPro" id="IPR036056">
    <property type="entry name" value="Fibrinogen-like_C"/>
</dbReference>
<feature type="signal peptide" evidence="2">
    <location>
        <begin position="1"/>
        <end position="18"/>
    </location>
</feature>
<dbReference type="InterPro" id="IPR002181">
    <property type="entry name" value="Fibrinogen_a/b/g_C_dom"/>
</dbReference>
<dbReference type="EMBL" id="JACVVK020000065">
    <property type="protein sequence ID" value="KAK7496625.1"/>
    <property type="molecule type" value="Genomic_DNA"/>
</dbReference>
<gene>
    <name evidence="4" type="ORF">BaRGS_00012032</name>
</gene>
<dbReference type="Proteomes" id="UP001519460">
    <property type="component" value="Unassembled WGS sequence"/>
</dbReference>
<dbReference type="Gene3D" id="3.90.215.10">
    <property type="entry name" value="Gamma Fibrinogen, chain A, domain 1"/>
    <property type="match status" value="1"/>
</dbReference>
<comment type="caution">
    <text evidence="4">The sequence shown here is derived from an EMBL/GenBank/DDBJ whole genome shotgun (WGS) entry which is preliminary data.</text>
</comment>
<evidence type="ECO:0000259" key="3">
    <source>
        <dbReference type="PROSITE" id="PS51406"/>
    </source>
</evidence>
<evidence type="ECO:0000313" key="5">
    <source>
        <dbReference type="Proteomes" id="UP001519460"/>
    </source>
</evidence>
<organism evidence="4 5">
    <name type="scientific">Batillaria attramentaria</name>
    <dbReference type="NCBI Taxonomy" id="370345"/>
    <lineage>
        <taxon>Eukaryota</taxon>
        <taxon>Metazoa</taxon>
        <taxon>Spiralia</taxon>
        <taxon>Lophotrochozoa</taxon>
        <taxon>Mollusca</taxon>
        <taxon>Gastropoda</taxon>
        <taxon>Caenogastropoda</taxon>
        <taxon>Sorbeoconcha</taxon>
        <taxon>Cerithioidea</taxon>
        <taxon>Batillariidae</taxon>
        <taxon>Batillaria</taxon>
    </lineage>
</organism>
<dbReference type="SMART" id="SM00186">
    <property type="entry name" value="FBG"/>
    <property type="match status" value="1"/>
</dbReference>
<feature type="chain" id="PRO_5044848419" description="Fibrinogen C-terminal domain-containing protein" evidence="2">
    <location>
        <begin position="19"/>
        <end position="367"/>
    </location>
</feature>
<feature type="domain" description="Fibrinogen C-terminal" evidence="3">
    <location>
        <begin position="152"/>
        <end position="333"/>
    </location>
</feature>
<sequence length="367" mass="40357">MAVFRLVILFTVFSVTEAGKITTDKFSRCPRSLQFDGQLLGLISGRSALDCVARCSQISGCLGINVCPSGIDKEVKCSFISEYHPGGCDNLTVASSSQCFFMQKPEPPEETTTTTPTTEATTAEAETTELVCQNGGSPNVDRCDCTPQYSGRKCERLVRDCSEVYENGHTESSNDGIYDIQPITAPAPFQVSCEFAYDVGITYAYFRTQSSDFNKNWAELRDGFGDPANRNAFFTGLENMHHLLSQGGYELHIYFWHGGSAGSAFYDNFTIASEAEFYRLSYDQFRPSGARPADDGFDLSQPVLFSAWGNDHNNCASTSDHSGWFGVGCTSRNGLFAYTLQWPVPGSGMTDVDGLEFNLVRMTPFND</sequence>
<feature type="compositionally biased region" description="Low complexity" evidence="1">
    <location>
        <begin position="110"/>
        <end position="124"/>
    </location>
</feature>
<keyword evidence="2" id="KW-0732">Signal</keyword>
<dbReference type="Pfam" id="PF00147">
    <property type="entry name" value="Fibrinogen_C"/>
    <property type="match status" value="1"/>
</dbReference>
<evidence type="ECO:0000256" key="2">
    <source>
        <dbReference type="SAM" id="SignalP"/>
    </source>
</evidence>
<reference evidence="4 5" key="1">
    <citation type="journal article" date="2023" name="Sci. Data">
        <title>Genome assembly of the Korean intertidal mud-creeper Batillaria attramentaria.</title>
        <authorList>
            <person name="Patra A.K."/>
            <person name="Ho P.T."/>
            <person name="Jun S."/>
            <person name="Lee S.J."/>
            <person name="Kim Y."/>
            <person name="Won Y.J."/>
        </authorList>
    </citation>
    <scope>NUCLEOTIDE SEQUENCE [LARGE SCALE GENOMIC DNA]</scope>
    <source>
        <strain evidence="4">Wonlab-2016</strain>
    </source>
</reference>
<keyword evidence="5" id="KW-1185">Reference proteome</keyword>
<protein>
    <recommendedName>
        <fullName evidence="3">Fibrinogen C-terminal domain-containing protein</fullName>
    </recommendedName>
</protein>
<dbReference type="AlphaFoldDB" id="A0ABD0LB75"/>
<name>A0ABD0LB75_9CAEN</name>
<dbReference type="InterPro" id="IPR050373">
    <property type="entry name" value="Fibrinogen_C-term_domain"/>
</dbReference>
<evidence type="ECO:0000256" key="1">
    <source>
        <dbReference type="SAM" id="MobiDB-lite"/>
    </source>
</evidence>
<dbReference type="InterPro" id="IPR014716">
    <property type="entry name" value="Fibrinogen_a/b/g_C_1"/>
</dbReference>
<dbReference type="PROSITE" id="PS51406">
    <property type="entry name" value="FIBRINOGEN_C_2"/>
    <property type="match status" value="1"/>
</dbReference>
<proteinExistence type="predicted"/>
<feature type="region of interest" description="Disordered" evidence="1">
    <location>
        <begin position="105"/>
        <end position="124"/>
    </location>
</feature>
<accession>A0ABD0LB75</accession>
<dbReference type="PANTHER" id="PTHR19143">
    <property type="entry name" value="FIBRINOGEN/TENASCIN/ANGIOPOEITIN"/>
    <property type="match status" value="1"/>
</dbReference>
<dbReference type="PANTHER" id="PTHR19143:SF444">
    <property type="entry name" value="PROTEIN SCABROUS"/>
    <property type="match status" value="1"/>
</dbReference>
<dbReference type="SUPFAM" id="SSF56496">
    <property type="entry name" value="Fibrinogen C-terminal domain-like"/>
    <property type="match status" value="1"/>
</dbReference>
<evidence type="ECO:0000313" key="4">
    <source>
        <dbReference type="EMBL" id="KAK7496625.1"/>
    </source>
</evidence>